<dbReference type="InterPro" id="IPR032807">
    <property type="entry name" value="GNVR"/>
</dbReference>
<feature type="domain" description="Tyrosine-protein kinase G-rich" evidence="9">
    <location>
        <begin position="193"/>
        <end position="259"/>
    </location>
</feature>
<keyword evidence="3" id="KW-1003">Cell membrane</keyword>
<evidence type="ECO:0000256" key="2">
    <source>
        <dbReference type="ARBA" id="ARBA00006683"/>
    </source>
</evidence>
<evidence type="ECO:0000313" key="11">
    <source>
        <dbReference type="Proteomes" id="UP000322783"/>
    </source>
</evidence>
<sequence>MKNAVGIDLKRLIYIMWVRKKVIGGIIAGCMAVAVVALFVVPKQYESTTLVKTRNVGISIDEVTTKLIASGRNEEGIHIDLSSAAYVELMKSRAVCAEAERIIRSKTNTDAAISGYHVKNTRMTNLISVTGGGRTPEEAQLVSQAIVEGFQAVQEKKNQETQDQIIRILDERIEVARQASEDARAQGKADAAEIKQTLYMRLMQQREQHIIQRDMPCMDIQIIDPADLPDKDAVLERKKKLTVLEGFVVGVMLALGYGLFCYKREGNK</sequence>
<keyword evidence="6 7" id="KW-0472">Membrane</keyword>
<feature type="transmembrane region" description="Helical" evidence="7">
    <location>
        <begin position="21"/>
        <end position="41"/>
    </location>
</feature>
<reference evidence="10 11" key="1">
    <citation type="submission" date="2019-08" db="EMBL/GenBank/DDBJ databases">
        <title>Selenomonas sp. mPRGC5 and Selenomonas sp. mPRGC8 isolated from ruminal fluid of dairy goat (Capra hircus).</title>
        <authorList>
            <person name="Poothong S."/>
            <person name="Nuengjamnong C."/>
            <person name="Tanasupawat S."/>
        </authorList>
    </citation>
    <scope>NUCLEOTIDE SEQUENCE [LARGE SCALE GENOMIC DNA]</scope>
    <source>
        <strain evidence="11">mPRGC8</strain>
    </source>
</reference>
<evidence type="ECO:0000256" key="7">
    <source>
        <dbReference type="SAM" id="Phobius"/>
    </source>
</evidence>
<evidence type="ECO:0000259" key="8">
    <source>
        <dbReference type="Pfam" id="PF02706"/>
    </source>
</evidence>
<evidence type="ECO:0008006" key="12">
    <source>
        <dbReference type="Google" id="ProtNLM"/>
    </source>
</evidence>
<keyword evidence="11" id="KW-1185">Reference proteome</keyword>
<dbReference type="RefSeq" id="WP_149188661.1">
    <property type="nucleotide sequence ID" value="NZ_VTOZ01000006.1"/>
</dbReference>
<gene>
    <name evidence="10" type="ORF">FZ041_04370</name>
</gene>
<feature type="transmembrane region" description="Helical" evidence="7">
    <location>
        <begin position="241"/>
        <end position="262"/>
    </location>
</feature>
<dbReference type="EMBL" id="VTOZ01000006">
    <property type="protein sequence ID" value="TYZ29826.1"/>
    <property type="molecule type" value="Genomic_DNA"/>
</dbReference>
<dbReference type="InterPro" id="IPR003856">
    <property type="entry name" value="LPS_length_determ_N"/>
</dbReference>
<dbReference type="Proteomes" id="UP000322783">
    <property type="component" value="Unassembled WGS sequence"/>
</dbReference>
<name>A0A5D6WNX9_9FIRM</name>
<evidence type="ECO:0000259" key="9">
    <source>
        <dbReference type="Pfam" id="PF13807"/>
    </source>
</evidence>
<organism evidence="10 11">
    <name type="scientific">Selenomonas caprae</name>
    <dbReference type="NCBI Taxonomy" id="2606905"/>
    <lineage>
        <taxon>Bacteria</taxon>
        <taxon>Bacillati</taxon>
        <taxon>Bacillota</taxon>
        <taxon>Negativicutes</taxon>
        <taxon>Selenomonadales</taxon>
        <taxon>Selenomonadaceae</taxon>
        <taxon>Selenomonas</taxon>
    </lineage>
</organism>
<keyword evidence="4 7" id="KW-0812">Transmembrane</keyword>
<comment type="caution">
    <text evidence="10">The sequence shown here is derived from an EMBL/GenBank/DDBJ whole genome shotgun (WGS) entry which is preliminary data.</text>
</comment>
<evidence type="ECO:0000256" key="6">
    <source>
        <dbReference type="ARBA" id="ARBA00023136"/>
    </source>
</evidence>
<evidence type="ECO:0000256" key="5">
    <source>
        <dbReference type="ARBA" id="ARBA00022989"/>
    </source>
</evidence>
<dbReference type="AlphaFoldDB" id="A0A5D6WNX9"/>
<feature type="domain" description="Polysaccharide chain length determinant N-terminal" evidence="8">
    <location>
        <begin position="7"/>
        <end position="98"/>
    </location>
</feature>
<dbReference type="PANTHER" id="PTHR32309:SF31">
    <property type="entry name" value="CAPSULAR EXOPOLYSACCHARIDE FAMILY"/>
    <property type="match status" value="1"/>
</dbReference>
<evidence type="ECO:0000256" key="4">
    <source>
        <dbReference type="ARBA" id="ARBA00022692"/>
    </source>
</evidence>
<dbReference type="PANTHER" id="PTHR32309">
    <property type="entry name" value="TYROSINE-PROTEIN KINASE"/>
    <property type="match status" value="1"/>
</dbReference>
<dbReference type="Pfam" id="PF13807">
    <property type="entry name" value="GNVR"/>
    <property type="match status" value="1"/>
</dbReference>
<proteinExistence type="inferred from homology"/>
<dbReference type="InterPro" id="IPR050445">
    <property type="entry name" value="Bact_polysacc_biosynth/exp"/>
</dbReference>
<evidence type="ECO:0000256" key="3">
    <source>
        <dbReference type="ARBA" id="ARBA00022475"/>
    </source>
</evidence>
<evidence type="ECO:0000313" key="10">
    <source>
        <dbReference type="EMBL" id="TYZ29826.1"/>
    </source>
</evidence>
<keyword evidence="5 7" id="KW-1133">Transmembrane helix</keyword>
<accession>A0A5D6WNX9</accession>
<comment type="similarity">
    <text evidence="2">Belongs to the CpsC/CapA family.</text>
</comment>
<protein>
    <recommendedName>
        <fullName evidence="12">Polysaccharide chain length determinant N-terminal domain-containing protein</fullName>
    </recommendedName>
</protein>
<dbReference type="Pfam" id="PF02706">
    <property type="entry name" value="Wzz"/>
    <property type="match status" value="1"/>
</dbReference>
<comment type="subcellular location">
    <subcellularLocation>
        <location evidence="1">Cell membrane</location>
        <topology evidence="1">Multi-pass membrane protein</topology>
    </subcellularLocation>
</comment>
<dbReference type="GO" id="GO:0005886">
    <property type="term" value="C:plasma membrane"/>
    <property type="evidence" value="ECO:0007669"/>
    <property type="project" value="UniProtKB-SubCell"/>
</dbReference>
<evidence type="ECO:0000256" key="1">
    <source>
        <dbReference type="ARBA" id="ARBA00004651"/>
    </source>
</evidence>